<dbReference type="InterPro" id="IPR007751">
    <property type="entry name" value="DUF676_lipase-like"/>
</dbReference>
<proteinExistence type="predicted"/>
<gene>
    <name evidence="2" type="ORF">GCM10010449_25800</name>
</gene>
<protein>
    <recommendedName>
        <fullName evidence="1">DUF676 domain-containing protein</fullName>
    </recommendedName>
</protein>
<dbReference type="InterPro" id="IPR029058">
    <property type="entry name" value="AB_hydrolase_fold"/>
</dbReference>
<accession>A0ABP6MEM6</accession>
<dbReference type="SUPFAM" id="SSF53474">
    <property type="entry name" value="alpha/beta-Hydrolases"/>
    <property type="match status" value="1"/>
</dbReference>
<dbReference type="Pfam" id="PF05057">
    <property type="entry name" value="DUF676"/>
    <property type="match status" value="1"/>
</dbReference>
<dbReference type="EMBL" id="BAAAUG010000038">
    <property type="protein sequence ID" value="GAA3101491.1"/>
    <property type="molecule type" value="Genomic_DNA"/>
</dbReference>
<name>A0ABP6MEM6_9ACTN</name>
<sequence length="417" mass="45832">MTEPNEPNGTNEADEQQIAEAFGAAAHITLAPGPREIPEAAPTPDDEWTLPEGRAWVYLANSKHGLAKPVIIGDGFNTGPSELDFSWEILERGPYPFISELRQRGYDVVLLGFDERSASILDNAKVVRSAVLEAIARRIGDHPLTVGGFSMGGLVARYALAKMEHEKIDHQTALYFSFDSPHRGAWIPIALQSFAHYIRRLNAAFSNQMNSPAARQLLWQHISEWDDTPETDKQRIEFLAELERVGGWPMRPKKIGVANGVRSGVGNGIAPGERAFRGKGLAITGTHLYTQPAGNDQLVAQLRVVTLRKPQIRTSGMPEIDGAPGGTLEGFGILADELNKIPAFIGLGSEAEIREHCFVPAVSAVALRDIDTHEKLYDPFPEDSEDSDLDEYLCSTHNEGHTLVTEELCTWIMARLP</sequence>
<evidence type="ECO:0000313" key="3">
    <source>
        <dbReference type="Proteomes" id="UP001501637"/>
    </source>
</evidence>
<comment type="caution">
    <text evidence="2">The sequence shown here is derived from an EMBL/GenBank/DDBJ whole genome shotgun (WGS) entry which is preliminary data.</text>
</comment>
<dbReference type="Proteomes" id="UP001501637">
    <property type="component" value="Unassembled WGS sequence"/>
</dbReference>
<feature type="domain" description="DUF676" evidence="1">
    <location>
        <begin position="130"/>
        <end position="187"/>
    </location>
</feature>
<organism evidence="2 3">
    <name type="scientific">Streptomyces rectiviolaceus</name>
    <dbReference type="NCBI Taxonomy" id="332591"/>
    <lineage>
        <taxon>Bacteria</taxon>
        <taxon>Bacillati</taxon>
        <taxon>Actinomycetota</taxon>
        <taxon>Actinomycetes</taxon>
        <taxon>Kitasatosporales</taxon>
        <taxon>Streptomycetaceae</taxon>
        <taxon>Streptomyces</taxon>
    </lineage>
</organism>
<dbReference type="Gene3D" id="3.40.50.1820">
    <property type="entry name" value="alpha/beta hydrolase"/>
    <property type="match status" value="1"/>
</dbReference>
<evidence type="ECO:0000313" key="2">
    <source>
        <dbReference type="EMBL" id="GAA3101491.1"/>
    </source>
</evidence>
<reference evidence="3" key="1">
    <citation type="journal article" date="2019" name="Int. J. Syst. Evol. Microbiol.">
        <title>The Global Catalogue of Microorganisms (GCM) 10K type strain sequencing project: providing services to taxonomists for standard genome sequencing and annotation.</title>
        <authorList>
            <consortium name="The Broad Institute Genomics Platform"/>
            <consortium name="The Broad Institute Genome Sequencing Center for Infectious Disease"/>
            <person name="Wu L."/>
            <person name="Ma J."/>
        </authorList>
    </citation>
    <scope>NUCLEOTIDE SEQUENCE [LARGE SCALE GENOMIC DNA]</scope>
    <source>
        <strain evidence="3">JCM 9092</strain>
    </source>
</reference>
<dbReference type="RefSeq" id="WP_344520847.1">
    <property type="nucleotide sequence ID" value="NZ_BAAAUG010000038.1"/>
</dbReference>
<keyword evidence="3" id="KW-1185">Reference proteome</keyword>
<evidence type="ECO:0000259" key="1">
    <source>
        <dbReference type="Pfam" id="PF05057"/>
    </source>
</evidence>